<evidence type="ECO:0000313" key="1">
    <source>
        <dbReference type="EMBL" id="MEQ2226454.1"/>
    </source>
</evidence>
<accession>A0ABV0T1U2</accession>
<organism evidence="1 2">
    <name type="scientific">Ilyodon furcidens</name>
    <name type="common">goldbreast splitfin</name>
    <dbReference type="NCBI Taxonomy" id="33524"/>
    <lineage>
        <taxon>Eukaryota</taxon>
        <taxon>Metazoa</taxon>
        <taxon>Chordata</taxon>
        <taxon>Craniata</taxon>
        <taxon>Vertebrata</taxon>
        <taxon>Euteleostomi</taxon>
        <taxon>Actinopterygii</taxon>
        <taxon>Neopterygii</taxon>
        <taxon>Teleostei</taxon>
        <taxon>Neoteleostei</taxon>
        <taxon>Acanthomorphata</taxon>
        <taxon>Ovalentaria</taxon>
        <taxon>Atherinomorphae</taxon>
        <taxon>Cyprinodontiformes</taxon>
        <taxon>Goodeidae</taxon>
        <taxon>Ilyodon</taxon>
    </lineage>
</organism>
<comment type="caution">
    <text evidence="1">The sequence shown here is derived from an EMBL/GenBank/DDBJ whole genome shotgun (WGS) entry which is preliminary data.</text>
</comment>
<keyword evidence="2" id="KW-1185">Reference proteome</keyword>
<gene>
    <name evidence="1" type="ORF">ILYODFUR_027614</name>
</gene>
<protein>
    <submittedName>
        <fullName evidence="1">Uncharacterized protein</fullName>
    </submittedName>
</protein>
<dbReference type="Proteomes" id="UP001482620">
    <property type="component" value="Unassembled WGS sequence"/>
</dbReference>
<sequence>MTIFTGVLPTVRTFPPETWIQSEGTLTYKGNLQHRFSANSLDYSMTGSPGPYSSCWVTEVLCPQSGIPVAFLG</sequence>
<evidence type="ECO:0000313" key="2">
    <source>
        <dbReference type="Proteomes" id="UP001482620"/>
    </source>
</evidence>
<proteinExistence type="predicted"/>
<dbReference type="EMBL" id="JAHRIQ010015248">
    <property type="protein sequence ID" value="MEQ2226454.1"/>
    <property type="molecule type" value="Genomic_DNA"/>
</dbReference>
<reference evidence="1 2" key="1">
    <citation type="submission" date="2021-06" db="EMBL/GenBank/DDBJ databases">
        <authorList>
            <person name="Palmer J.M."/>
        </authorList>
    </citation>
    <scope>NUCLEOTIDE SEQUENCE [LARGE SCALE GENOMIC DNA]</scope>
    <source>
        <strain evidence="2">if_2019</strain>
        <tissue evidence="1">Muscle</tissue>
    </source>
</reference>
<name>A0ABV0T1U2_9TELE</name>